<keyword evidence="1" id="KW-0472">Membrane</keyword>
<evidence type="ECO:0000256" key="1">
    <source>
        <dbReference type="SAM" id="Phobius"/>
    </source>
</evidence>
<dbReference type="AlphaFoldDB" id="A0A6V7NPV6"/>
<protein>
    <submittedName>
        <fullName evidence="2">Uncharacterized protein</fullName>
    </submittedName>
</protein>
<reference evidence="2" key="1">
    <citation type="submission" date="2020-07" db="EMBL/GenBank/DDBJ databases">
        <authorList>
            <person name="Lin J."/>
        </authorList>
    </citation>
    <scope>NUCLEOTIDE SEQUENCE</scope>
</reference>
<gene>
    <name evidence="2" type="ORF">CB5_LOCUS3872</name>
</gene>
<accession>A0A6V7NPV6</accession>
<keyword evidence="1" id="KW-1133">Transmembrane helix</keyword>
<proteinExistence type="predicted"/>
<keyword evidence="1" id="KW-0812">Transmembrane</keyword>
<dbReference type="EMBL" id="LR862141">
    <property type="protein sequence ID" value="CAD1820661.1"/>
    <property type="molecule type" value="Genomic_DNA"/>
</dbReference>
<evidence type="ECO:0000313" key="2">
    <source>
        <dbReference type="EMBL" id="CAD1820661.1"/>
    </source>
</evidence>
<organism evidence="2">
    <name type="scientific">Ananas comosus var. bracteatus</name>
    <name type="common">red pineapple</name>
    <dbReference type="NCBI Taxonomy" id="296719"/>
    <lineage>
        <taxon>Eukaryota</taxon>
        <taxon>Viridiplantae</taxon>
        <taxon>Streptophyta</taxon>
        <taxon>Embryophyta</taxon>
        <taxon>Tracheophyta</taxon>
        <taxon>Spermatophyta</taxon>
        <taxon>Magnoliopsida</taxon>
        <taxon>Liliopsida</taxon>
        <taxon>Poales</taxon>
        <taxon>Bromeliaceae</taxon>
        <taxon>Bromelioideae</taxon>
        <taxon>Ananas</taxon>
    </lineage>
</organism>
<name>A0A6V7NPV6_ANACO</name>
<feature type="transmembrane region" description="Helical" evidence="1">
    <location>
        <begin position="70"/>
        <end position="94"/>
    </location>
</feature>
<sequence length="123" mass="14233">MVVGKKQQRMMPCQPPPLEVEWSNSEVVLKVSVREDSAVESVLNIRLYGPNTDFVIDRKRELKTRYNLKLIYWLICAFVSLEILGKLTAMAIPYNIKIIHVIPSLFAYANDRFCLNVITNFDK</sequence>